<dbReference type="Proteomes" id="UP001144978">
    <property type="component" value="Unassembled WGS sequence"/>
</dbReference>
<protein>
    <submittedName>
        <fullName evidence="1">Uncharacterized protein</fullName>
    </submittedName>
</protein>
<dbReference type="EMBL" id="JANSHE010001595">
    <property type="protein sequence ID" value="KAJ3001937.1"/>
    <property type="molecule type" value="Genomic_DNA"/>
</dbReference>
<gene>
    <name evidence="1" type="ORF">NUW54_g6121</name>
</gene>
<proteinExistence type="predicted"/>
<comment type="caution">
    <text evidence="1">The sequence shown here is derived from an EMBL/GenBank/DDBJ whole genome shotgun (WGS) entry which is preliminary data.</text>
</comment>
<evidence type="ECO:0000313" key="2">
    <source>
        <dbReference type="Proteomes" id="UP001144978"/>
    </source>
</evidence>
<reference evidence="1" key="1">
    <citation type="submission" date="2022-08" db="EMBL/GenBank/DDBJ databases">
        <title>Genome Sequence of Pycnoporus sanguineus.</title>
        <authorList>
            <person name="Buettner E."/>
        </authorList>
    </citation>
    <scope>NUCLEOTIDE SEQUENCE</scope>
    <source>
        <strain evidence="1">CG-C14</strain>
    </source>
</reference>
<evidence type="ECO:0000313" key="1">
    <source>
        <dbReference type="EMBL" id="KAJ3001937.1"/>
    </source>
</evidence>
<accession>A0ACC1PV95</accession>
<sequence length="272" mass="30421">MQDPAESSRACRQRPTGVLEHGLPEQRVRSTLVYAILTYDVFDGTVLDPTQKAKHLEKYWGIALTAEAKQRAEVIFKARHERLHEAAEANIELPPPSNSRHPTSASAKAHPAHPSPLRRRARTPLCSEPWREEFDGYLGAPERLNGKTIVQWWGLNAARYPVWASLARDYLSVMGSSVSAERAFSSAGITVSKRRNRLKGDIVEALQGLKCTIRRHLLFRDDASIQDEVCDAEESAETLTEAENGWDGLVADLEDSREGVSEVDDDLYMMSI</sequence>
<keyword evidence="2" id="KW-1185">Reference proteome</keyword>
<name>A0ACC1PV95_9APHY</name>
<organism evidence="1 2">
    <name type="scientific">Trametes sanguinea</name>
    <dbReference type="NCBI Taxonomy" id="158606"/>
    <lineage>
        <taxon>Eukaryota</taxon>
        <taxon>Fungi</taxon>
        <taxon>Dikarya</taxon>
        <taxon>Basidiomycota</taxon>
        <taxon>Agaricomycotina</taxon>
        <taxon>Agaricomycetes</taxon>
        <taxon>Polyporales</taxon>
        <taxon>Polyporaceae</taxon>
        <taxon>Trametes</taxon>
    </lineage>
</organism>